<dbReference type="PANTHER" id="PTHR34107:SF4">
    <property type="entry name" value="SLL1222 PROTEIN"/>
    <property type="match status" value="1"/>
</dbReference>
<name>A0ABP9G7P6_9ACTN</name>
<feature type="domain" description="Putative restriction endonuclease" evidence="1">
    <location>
        <begin position="19"/>
        <end position="178"/>
    </location>
</feature>
<reference evidence="3" key="1">
    <citation type="journal article" date="2019" name="Int. J. Syst. Evol. Microbiol.">
        <title>The Global Catalogue of Microorganisms (GCM) 10K type strain sequencing project: providing services to taxonomists for standard genome sequencing and annotation.</title>
        <authorList>
            <consortium name="The Broad Institute Genomics Platform"/>
            <consortium name="The Broad Institute Genome Sequencing Center for Infectious Disease"/>
            <person name="Wu L."/>
            <person name="Ma J."/>
        </authorList>
    </citation>
    <scope>NUCLEOTIDE SEQUENCE [LARGE SCALE GENOMIC DNA]</scope>
    <source>
        <strain evidence="3">JCM 18123</strain>
    </source>
</reference>
<organism evidence="2 3">
    <name type="scientific">Streptomonospora halophila</name>
    <dbReference type="NCBI Taxonomy" id="427369"/>
    <lineage>
        <taxon>Bacteria</taxon>
        <taxon>Bacillati</taxon>
        <taxon>Actinomycetota</taxon>
        <taxon>Actinomycetes</taxon>
        <taxon>Streptosporangiales</taxon>
        <taxon>Nocardiopsidaceae</taxon>
        <taxon>Streptomonospora</taxon>
    </lineage>
</organism>
<dbReference type="EMBL" id="BAABIK010000003">
    <property type="protein sequence ID" value="GAA4931750.1"/>
    <property type="molecule type" value="Genomic_DNA"/>
</dbReference>
<dbReference type="InterPro" id="IPR008538">
    <property type="entry name" value="Uma2"/>
</dbReference>
<gene>
    <name evidence="2" type="ORF">GCM10023224_09730</name>
</gene>
<dbReference type="Gene3D" id="3.90.1570.10">
    <property type="entry name" value="tt1808, chain A"/>
    <property type="match status" value="1"/>
</dbReference>
<keyword evidence="2" id="KW-0255">Endonuclease</keyword>
<dbReference type="InterPro" id="IPR011335">
    <property type="entry name" value="Restrct_endonuc-II-like"/>
</dbReference>
<dbReference type="Pfam" id="PF05685">
    <property type="entry name" value="Uma2"/>
    <property type="match status" value="1"/>
</dbReference>
<dbReference type="Proteomes" id="UP001499993">
    <property type="component" value="Unassembled WGS sequence"/>
</dbReference>
<dbReference type="InterPro" id="IPR012296">
    <property type="entry name" value="Nuclease_put_TT1808"/>
</dbReference>
<keyword evidence="3" id="KW-1185">Reference proteome</keyword>
<proteinExistence type="predicted"/>
<keyword evidence="2" id="KW-0378">Hydrolase</keyword>
<evidence type="ECO:0000313" key="2">
    <source>
        <dbReference type="EMBL" id="GAA4931750.1"/>
    </source>
</evidence>
<comment type="caution">
    <text evidence="2">The sequence shown here is derived from an EMBL/GenBank/DDBJ whole genome shotgun (WGS) entry which is preliminary data.</text>
</comment>
<dbReference type="SUPFAM" id="SSF52980">
    <property type="entry name" value="Restriction endonuclease-like"/>
    <property type="match status" value="1"/>
</dbReference>
<evidence type="ECO:0000313" key="3">
    <source>
        <dbReference type="Proteomes" id="UP001499993"/>
    </source>
</evidence>
<dbReference type="CDD" id="cd06260">
    <property type="entry name" value="DUF820-like"/>
    <property type="match status" value="1"/>
</dbReference>
<sequence>MAIMSIGKAGPPAERLTTEDLARMPDDGRRYELAEGKLDVSPAPVFMHTLIEGRLCTHLANSAPPEFVVLPGAGIDLNADRTRHRIPDLAVIRQRDADQPYLTRPPALAVEVVSPESVLRDTHTKRQEYAEFGIESYWIVDPAPDKTGILALRLEDGCYVEAAQAHGEDVLEADLPFPVRIAPHWLTAEGDWRQRIAGE</sequence>
<evidence type="ECO:0000259" key="1">
    <source>
        <dbReference type="Pfam" id="PF05685"/>
    </source>
</evidence>
<dbReference type="PANTHER" id="PTHR34107">
    <property type="entry name" value="SLL0198 PROTEIN-RELATED"/>
    <property type="match status" value="1"/>
</dbReference>
<keyword evidence="2" id="KW-0540">Nuclease</keyword>
<accession>A0ABP9G7P6</accession>
<dbReference type="GO" id="GO:0004519">
    <property type="term" value="F:endonuclease activity"/>
    <property type="evidence" value="ECO:0007669"/>
    <property type="project" value="UniProtKB-KW"/>
</dbReference>
<protein>
    <submittedName>
        <fullName evidence="2">Uma2 family endonuclease</fullName>
    </submittedName>
</protein>